<dbReference type="AlphaFoldDB" id="L9UAD4"/>
<keyword evidence="1" id="KW-0472">Membrane</keyword>
<dbReference type="Proteomes" id="UP000011651">
    <property type="component" value="Unassembled WGS sequence"/>
</dbReference>
<sequence length="146" mass="16521">MEATPFVAGTNLSGLLCLIIDLNKLTLSISLECRTIWSIKKFDYVRTVISNCVYVIYFVIAWIIHVFLRLLTPHETPATIHIVSRLITIHVAHLFSMDGNHIRCYTSAVPFGNILDFISSQLEFFGHDSELSKKHNAKLWGGWSAS</sequence>
<evidence type="ECO:0000313" key="3">
    <source>
        <dbReference type="Proteomes" id="UP000011651"/>
    </source>
</evidence>
<proteinExistence type="predicted"/>
<gene>
    <name evidence="2" type="ORF">HALTITAN_1290</name>
</gene>
<evidence type="ECO:0000313" key="2">
    <source>
        <dbReference type="EMBL" id="ELY21732.1"/>
    </source>
</evidence>
<comment type="caution">
    <text evidence="2">The sequence shown here is derived from an EMBL/GenBank/DDBJ whole genome shotgun (WGS) entry which is preliminary data.</text>
</comment>
<keyword evidence="1" id="KW-1133">Transmembrane helix</keyword>
<organism evidence="2 3">
    <name type="scientific">Vreelandella titanicae BH1</name>
    <dbReference type="NCBI Taxonomy" id="1204738"/>
    <lineage>
        <taxon>Bacteria</taxon>
        <taxon>Pseudomonadati</taxon>
        <taxon>Pseudomonadota</taxon>
        <taxon>Gammaproteobacteria</taxon>
        <taxon>Oceanospirillales</taxon>
        <taxon>Halomonadaceae</taxon>
        <taxon>Vreelandella</taxon>
    </lineage>
</organism>
<feature type="transmembrane region" description="Helical" evidence="1">
    <location>
        <begin position="48"/>
        <end position="68"/>
    </location>
</feature>
<dbReference type="EMBL" id="AOPO01000004">
    <property type="protein sequence ID" value="ELY21732.1"/>
    <property type="molecule type" value="Genomic_DNA"/>
</dbReference>
<evidence type="ECO:0000256" key="1">
    <source>
        <dbReference type="SAM" id="Phobius"/>
    </source>
</evidence>
<protein>
    <submittedName>
        <fullName evidence="2">Uncharacterized protein</fullName>
    </submittedName>
</protein>
<reference evidence="2 3" key="1">
    <citation type="journal article" date="2013" name="Genome Announc.">
        <title>Draft Genome of the Marine Gammaproteobacterium Halomonas titanicae.</title>
        <authorList>
            <person name="Sanchez-Porro C."/>
            <person name="de la Haba R.R."/>
            <person name="Cruz-Hernandez N."/>
            <person name="Gonzalez J.M."/>
            <person name="Reyes-Guirao C."/>
            <person name="Navarro-Sampedro L."/>
            <person name="Carballo M."/>
            <person name="Ventosa A."/>
        </authorList>
    </citation>
    <scope>NUCLEOTIDE SEQUENCE [LARGE SCALE GENOMIC DNA]</scope>
    <source>
        <strain evidence="2 3">BH1</strain>
    </source>
</reference>
<accession>L9UAD4</accession>
<name>L9UAD4_9GAMM</name>
<keyword evidence="1" id="KW-0812">Transmembrane</keyword>